<dbReference type="RefSeq" id="WP_344721046.1">
    <property type="nucleotide sequence ID" value="NZ_BAAAYG010000007.1"/>
</dbReference>
<name>A0ABP6RL58_9MICC</name>
<evidence type="ECO:0000313" key="2">
    <source>
        <dbReference type="EMBL" id="GAA3286328.1"/>
    </source>
</evidence>
<dbReference type="Pfam" id="PF08818">
    <property type="entry name" value="DUF1801"/>
    <property type="match status" value="1"/>
</dbReference>
<keyword evidence="3" id="KW-1185">Reference proteome</keyword>
<dbReference type="Gene3D" id="3.90.1150.200">
    <property type="match status" value="1"/>
</dbReference>
<dbReference type="EMBL" id="BAAAYG010000007">
    <property type="protein sequence ID" value="GAA3286328.1"/>
    <property type="molecule type" value="Genomic_DNA"/>
</dbReference>
<comment type="caution">
    <text evidence="2">The sequence shown here is derived from an EMBL/GenBank/DDBJ whole genome shotgun (WGS) entry which is preliminary data.</text>
</comment>
<evidence type="ECO:0000313" key="3">
    <source>
        <dbReference type="Proteomes" id="UP001501736"/>
    </source>
</evidence>
<feature type="domain" description="YdhG-like" evidence="1">
    <location>
        <begin position="25"/>
        <end position="117"/>
    </location>
</feature>
<gene>
    <name evidence="2" type="ORF">GCM10020260_20950</name>
</gene>
<dbReference type="Proteomes" id="UP001501736">
    <property type="component" value="Unassembled WGS sequence"/>
</dbReference>
<organism evidence="2 3">
    <name type="scientific">Nesterenkonia halobia</name>
    <dbReference type="NCBI Taxonomy" id="37922"/>
    <lineage>
        <taxon>Bacteria</taxon>
        <taxon>Bacillati</taxon>
        <taxon>Actinomycetota</taxon>
        <taxon>Actinomycetes</taxon>
        <taxon>Micrococcales</taxon>
        <taxon>Micrococcaceae</taxon>
        <taxon>Nesterenkonia</taxon>
    </lineage>
</organism>
<accession>A0ABP6RL58</accession>
<reference evidence="3" key="1">
    <citation type="journal article" date="2019" name="Int. J. Syst. Evol. Microbiol.">
        <title>The Global Catalogue of Microorganisms (GCM) 10K type strain sequencing project: providing services to taxonomists for standard genome sequencing and annotation.</title>
        <authorList>
            <consortium name="The Broad Institute Genomics Platform"/>
            <consortium name="The Broad Institute Genome Sequencing Center for Infectious Disease"/>
            <person name="Wu L."/>
            <person name="Ma J."/>
        </authorList>
    </citation>
    <scope>NUCLEOTIDE SEQUENCE [LARGE SCALE GENOMIC DNA]</scope>
    <source>
        <strain evidence="3">JCM 11483</strain>
    </source>
</reference>
<proteinExistence type="predicted"/>
<sequence>MAVQTSEKPSTVDEYLAGFDGLAAQRLAELRRICRESAPEAEETMKWNQPAYVHECGVILFMFSGHARHANIVFTPTTREHFHVELAGYRTGKGSVQLIYEHELPEAFLRRMIEHRIQEHEDHGISWM</sequence>
<dbReference type="SUPFAM" id="SSF159888">
    <property type="entry name" value="YdhG-like"/>
    <property type="match status" value="1"/>
</dbReference>
<dbReference type="InterPro" id="IPR014922">
    <property type="entry name" value="YdhG-like"/>
</dbReference>
<protein>
    <recommendedName>
        <fullName evidence="1">YdhG-like domain-containing protein</fullName>
    </recommendedName>
</protein>
<evidence type="ECO:0000259" key="1">
    <source>
        <dbReference type="Pfam" id="PF08818"/>
    </source>
</evidence>